<feature type="signal peptide" evidence="1">
    <location>
        <begin position="1"/>
        <end position="21"/>
    </location>
</feature>
<reference evidence="2" key="1">
    <citation type="submission" date="2021-01" db="EMBL/GenBank/DDBJ databases">
        <title>Modified the classification status of verrucomicrobia.</title>
        <authorList>
            <person name="Feng X."/>
        </authorList>
    </citation>
    <scope>NUCLEOTIDE SEQUENCE</scope>
    <source>
        <strain evidence="2">KCTC 13126</strain>
    </source>
</reference>
<dbReference type="Proteomes" id="UP000617628">
    <property type="component" value="Unassembled WGS sequence"/>
</dbReference>
<accession>A0A934VPT0</accession>
<organism evidence="2 3">
    <name type="scientific">Pelagicoccus mobilis</name>
    <dbReference type="NCBI Taxonomy" id="415221"/>
    <lineage>
        <taxon>Bacteria</taxon>
        <taxon>Pseudomonadati</taxon>
        <taxon>Verrucomicrobiota</taxon>
        <taxon>Opitutia</taxon>
        <taxon>Puniceicoccales</taxon>
        <taxon>Pelagicoccaceae</taxon>
        <taxon>Pelagicoccus</taxon>
    </lineage>
</organism>
<keyword evidence="1" id="KW-0732">Signal</keyword>
<feature type="chain" id="PRO_5037876858" evidence="1">
    <location>
        <begin position="22"/>
        <end position="426"/>
    </location>
</feature>
<gene>
    <name evidence="2" type="ORF">JIN87_12110</name>
</gene>
<dbReference type="EMBL" id="JAENIL010000020">
    <property type="protein sequence ID" value="MBK1877612.1"/>
    <property type="molecule type" value="Genomic_DNA"/>
</dbReference>
<name>A0A934VPT0_9BACT</name>
<proteinExistence type="predicted"/>
<evidence type="ECO:0000313" key="3">
    <source>
        <dbReference type="Proteomes" id="UP000617628"/>
    </source>
</evidence>
<dbReference type="RefSeq" id="WP_200355826.1">
    <property type="nucleotide sequence ID" value="NZ_JAENIL010000020.1"/>
</dbReference>
<comment type="caution">
    <text evidence="2">The sequence shown here is derived from an EMBL/GenBank/DDBJ whole genome shotgun (WGS) entry which is preliminary data.</text>
</comment>
<dbReference type="AlphaFoldDB" id="A0A934VPT0"/>
<protein>
    <submittedName>
        <fullName evidence="2">Uncharacterized protein</fullName>
    </submittedName>
</protein>
<evidence type="ECO:0000256" key="1">
    <source>
        <dbReference type="SAM" id="SignalP"/>
    </source>
</evidence>
<keyword evidence="3" id="KW-1185">Reference proteome</keyword>
<sequence>MKYTTAALTLLSACLTSFAQASQQDFEAAPTIPAEQILSSYEMQTEYHSVGPEVKVKDYGYTFSLKTKQGEADIWSRDLLDERIRETIAIDALNEVSQTEAFTNALTQALKNPVAGAWQVATQPVSTVKKLPGRSYRYFKGTFFGVKKTSTQATETVNETVKKNTGKSDEPKEPIQQQATQAASGASKELLGFNKAKRAWAKKLNVNPYSDNPYLMETLDRVAWASSFGSLVVDVAVPSLGPLGYVNDVQNIVWDTPSVELELQNDERLKKAEIDKKVVHDFHTNPIYLLNEKTEIALATEAFIGAEGLDQLIDITLAAEDRFDARMMVKVTRILNHYHHTQAPLKSIEIKRGMLAAYDQNGALILPVAVEYLHWTSDVQEAAEDESFASENRQLWVTGELTEKTQEQLNKRGWKFVENSLQQLEE</sequence>
<evidence type="ECO:0000313" key="2">
    <source>
        <dbReference type="EMBL" id="MBK1877612.1"/>
    </source>
</evidence>